<reference evidence="1 2" key="1">
    <citation type="submission" date="2013-04" db="EMBL/GenBank/DDBJ databases">
        <authorList>
            <person name="Weinstock G."/>
            <person name="Sodergren E."/>
            <person name="Lobos E.A."/>
            <person name="Fulton L."/>
            <person name="Fulton R."/>
            <person name="Courtney L."/>
            <person name="Fronick C."/>
            <person name="O'Laughlin M."/>
            <person name="Godfrey J."/>
            <person name="Wilson R.M."/>
            <person name="Miner T."/>
            <person name="Farmer C."/>
            <person name="Delehaunty K."/>
            <person name="Cordes M."/>
            <person name="Minx P."/>
            <person name="Tomlinson C."/>
            <person name="Chen J."/>
            <person name="Wollam A."/>
            <person name="Pepin K.H."/>
            <person name="Palsikar V.B."/>
            <person name="Zhang X."/>
            <person name="Suruliraj S."/>
            <person name="Perna N.T."/>
            <person name="Plunkett G."/>
            <person name="Warren W."/>
            <person name="Mitreva M."/>
            <person name="Mardis E.R."/>
            <person name="Wilson R.K."/>
        </authorList>
    </citation>
    <scope>NUCLEOTIDE SEQUENCE [LARGE SCALE GENOMIC DNA]</scope>
    <source>
        <strain evidence="1 2">DSM 4568</strain>
    </source>
</reference>
<accession>S3IRQ0</accession>
<dbReference type="Proteomes" id="UP000014585">
    <property type="component" value="Unassembled WGS sequence"/>
</dbReference>
<proteinExistence type="predicted"/>
<protein>
    <submittedName>
        <fullName evidence="1">Uncharacterized protein</fullName>
    </submittedName>
</protein>
<comment type="caution">
    <text evidence="1">The sequence shown here is derived from an EMBL/GenBank/DDBJ whole genome shotgun (WGS) entry which is preliminary data.</text>
</comment>
<dbReference type="EMBL" id="ATDT01000023">
    <property type="protein sequence ID" value="EPF16468.1"/>
    <property type="molecule type" value="Genomic_DNA"/>
</dbReference>
<dbReference type="AlphaFoldDB" id="S3IRQ0"/>
<dbReference type="HOGENOM" id="CLU_3306757_0_0_6"/>
<organism evidence="1 2">
    <name type="scientific">Cedecea davisae DSM 4568</name>
    <dbReference type="NCBI Taxonomy" id="566551"/>
    <lineage>
        <taxon>Bacteria</taxon>
        <taxon>Pseudomonadati</taxon>
        <taxon>Pseudomonadota</taxon>
        <taxon>Gammaproteobacteria</taxon>
        <taxon>Enterobacterales</taxon>
        <taxon>Enterobacteriaceae</taxon>
        <taxon>Cedecea</taxon>
    </lineage>
</organism>
<gene>
    <name evidence="1" type="ORF">HMPREF0201_02831</name>
</gene>
<name>S3IRQ0_9ENTR</name>
<dbReference type="PATRIC" id="fig|566551.4.peg.2593"/>
<evidence type="ECO:0000313" key="2">
    <source>
        <dbReference type="Proteomes" id="UP000014585"/>
    </source>
</evidence>
<sequence>MDEGILKAGALAIWFYMKDSSFSGYKKHPHHSNIYFPNI</sequence>
<evidence type="ECO:0000313" key="1">
    <source>
        <dbReference type="EMBL" id="EPF16468.1"/>
    </source>
</evidence>